<sequence>MISLSINNSFKNNKHYSYTSRAWICCLLDAKYDDEGDEEGLPYDLYDLENAVLTNFKDSKDKNAKVEFSIIVKIEKELVNKVLLSEFDYDKEVENSVIL</sequence>
<evidence type="ECO:0000313" key="2">
    <source>
        <dbReference type="Proteomes" id="UP000789759"/>
    </source>
</evidence>
<dbReference type="AlphaFoldDB" id="A0A9N9D629"/>
<reference evidence="1" key="1">
    <citation type="submission" date="2021-06" db="EMBL/GenBank/DDBJ databases">
        <authorList>
            <person name="Kallberg Y."/>
            <person name="Tangrot J."/>
            <person name="Rosling A."/>
        </authorList>
    </citation>
    <scope>NUCLEOTIDE SEQUENCE</scope>
    <source>
        <strain evidence="1">FL966</strain>
    </source>
</reference>
<accession>A0A9N9D629</accession>
<name>A0A9N9D629_9GLOM</name>
<gene>
    <name evidence="1" type="ORF">CPELLU_LOCUS8056</name>
</gene>
<evidence type="ECO:0000313" key="1">
    <source>
        <dbReference type="EMBL" id="CAG8623769.1"/>
    </source>
</evidence>
<comment type="caution">
    <text evidence="1">The sequence shown here is derived from an EMBL/GenBank/DDBJ whole genome shotgun (WGS) entry which is preliminary data.</text>
</comment>
<organism evidence="1 2">
    <name type="scientific">Cetraspora pellucida</name>
    <dbReference type="NCBI Taxonomy" id="1433469"/>
    <lineage>
        <taxon>Eukaryota</taxon>
        <taxon>Fungi</taxon>
        <taxon>Fungi incertae sedis</taxon>
        <taxon>Mucoromycota</taxon>
        <taxon>Glomeromycotina</taxon>
        <taxon>Glomeromycetes</taxon>
        <taxon>Diversisporales</taxon>
        <taxon>Gigasporaceae</taxon>
        <taxon>Cetraspora</taxon>
    </lineage>
</organism>
<keyword evidence="2" id="KW-1185">Reference proteome</keyword>
<dbReference type="Proteomes" id="UP000789759">
    <property type="component" value="Unassembled WGS sequence"/>
</dbReference>
<protein>
    <submittedName>
        <fullName evidence="1">1361_t:CDS:1</fullName>
    </submittedName>
</protein>
<dbReference type="EMBL" id="CAJVQA010005582">
    <property type="protein sequence ID" value="CAG8623769.1"/>
    <property type="molecule type" value="Genomic_DNA"/>
</dbReference>
<proteinExistence type="predicted"/>